<feature type="region of interest" description="Disordered" evidence="1">
    <location>
        <begin position="56"/>
        <end position="90"/>
    </location>
</feature>
<reference evidence="2 3" key="1">
    <citation type="submission" date="2020-02" db="EMBL/GenBank/DDBJ databases">
        <title>Draft genome sequence of Haematococcus lacustris strain NIES-144.</title>
        <authorList>
            <person name="Morimoto D."/>
            <person name="Nakagawa S."/>
            <person name="Yoshida T."/>
            <person name="Sawayama S."/>
        </authorList>
    </citation>
    <scope>NUCLEOTIDE SEQUENCE [LARGE SCALE GENOMIC DNA]</scope>
    <source>
        <strain evidence="2 3">NIES-144</strain>
    </source>
</reference>
<evidence type="ECO:0000256" key="1">
    <source>
        <dbReference type="SAM" id="MobiDB-lite"/>
    </source>
</evidence>
<accession>A0A699YWA4</accession>
<evidence type="ECO:0000313" key="3">
    <source>
        <dbReference type="Proteomes" id="UP000485058"/>
    </source>
</evidence>
<evidence type="ECO:0000313" key="2">
    <source>
        <dbReference type="EMBL" id="GFH11326.1"/>
    </source>
</evidence>
<dbReference type="AlphaFoldDB" id="A0A699YWA4"/>
<gene>
    <name evidence="2" type="ORF">HaLaN_06808</name>
</gene>
<name>A0A699YWA4_HAELA</name>
<feature type="compositionally biased region" description="Polar residues" evidence="1">
    <location>
        <begin position="56"/>
        <end position="79"/>
    </location>
</feature>
<keyword evidence="3" id="KW-1185">Reference proteome</keyword>
<dbReference type="Proteomes" id="UP000485058">
    <property type="component" value="Unassembled WGS sequence"/>
</dbReference>
<protein>
    <submittedName>
        <fullName evidence="2">Uncharacterized protein</fullName>
    </submittedName>
</protein>
<sequence>MALHLLQHLCCPSPEEVLALQQQQAIREEAQPGLHIHTVHAAQQLVHMEVDLGSSSSSEQLVHSRADSQQITADSQLTHSRADPHWLMWH</sequence>
<organism evidence="2 3">
    <name type="scientific">Haematococcus lacustris</name>
    <name type="common">Green alga</name>
    <name type="synonym">Haematococcus pluvialis</name>
    <dbReference type="NCBI Taxonomy" id="44745"/>
    <lineage>
        <taxon>Eukaryota</taxon>
        <taxon>Viridiplantae</taxon>
        <taxon>Chlorophyta</taxon>
        <taxon>core chlorophytes</taxon>
        <taxon>Chlorophyceae</taxon>
        <taxon>CS clade</taxon>
        <taxon>Chlamydomonadales</taxon>
        <taxon>Haematococcaceae</taxon>
        <taxon>Haematococcus</taxon>
    </lineage>
</organism>
<comment type="caution">
    <text evidence="2">The sequence shown here is derived from an EMBL/GenBank/DDBJ whole genome shotgun (WGS) entry which is preliminary data.</text>
</comment>
<dbReference type="EMBL" id="BLLF01000393">
    <property type="protein sequence ID" value="GFH11326.1"/>
    <property type="molecule type" value="Genomic_DNA"/>
</dbReference>
<proteinExistence type="predicted"/>